<accession>A0A0L0FTI3</accession>
<reference evidence="1 2" key="1">
    <citation type="submission" date="2011-02" db="EMBL/GenBank/DDBJ databases">
        <title>The Genome Sequence of Sphaeroforma arctica JP610.</title>
        <authorList>
            <consortium name="The Broad Institute Genome Sequencing Platform"/>
            <person name="Russ C."/>
            <person name="Cuomo C."/>
            <person name="Young S.K."/>
            <person name="Zeng Q."/>
            <person name="Gargeya S."/>
            <person name="Alvarado L."/>
            <person name="Berlin A."/>
            <person name="Chapman S.B."/>
            <person name="Chen Z."/>
            <person name="Freedman E."/>
            <person name="Gellesch M."/>
            <person name="Goldberg J."/>
            <person name="Griggs A."/>
            <person name="Gujja S."/>
            <person name="Heilman E."/>
            <person name="Heiman D."/>
            <person name="Howarth C."/>
            <person name="Mehta T."/>
            <person name="Neiman D."/>
            <person name="Pearson M."/>
            <person name="Roberts A."/>
            <person name="Saif S."/>
            <person name="Shea T."/>
            <person name="Shenoy N."/>
            <person name="Sisk P."/>
            <person name="Stolte C."/>
            <person name="Sykes S."/>
            <person name="White J."/>
            <person name="Yandava C."/>
            <person name="Burger G."/>
            <person name="Gray M.W."/>
            <person name="Holland P.W.H."/>
            <person name="King N."/>
            <person name="Lang F.B.F."/>
            <person name="Roger A.J."/>
            <person name="Ruiz-Trillo I."/>
            <person name="Haas B."/>
            <person name="Nusbaum C."/>
            <person name="Birren B."/>
        </authorList>
    </citation>
    <scope>NUCLEOTIDE SEQUENCE [LARGE SCALE GENOMIC DNA]</scope>
    <source>
        <strain evidence="1 2">JP610</strain>
    </source>
</reference>
<dbReference type="OrthoDB" id="432234at2759"/>
<dbReference type="GeneID" id="25908019"/>
<dbReference type="Proteomes" id="UP000054560">
    <property type="component" value="Unassembled WGS sequence"/>
</dbReference>
<dbReference type="EMBL" id="KQ242198">
    <property type="protein sequence ID" value="KNC80115.1"/>
    <property type="molecule type" value="Genomic_DNA"/>
</dbReference>
<dbReference type="AlphaFoldDB" id="A0A0L0FTI3"/>
<protein>
    <submittedName>
        <fullName evidence="1">Uncharacterized protein</fullName>
    </submittedName>
</protein>
<gene>
    <name evidence="1" type="ORF">SARC_07515</name>
</gene>
<dbReference type="RefSeq" id="XP_014154017.1">
    <property type="nucleotide sequence ID" value="XM_014298542.1"/>
</dbReference>
<evidence type="ECO:0000313" key="1">
    <source>
        <dbReference type="EMBL" id="KNC80115.1"/>
    </source>
</evidence>
<evidence type="ECO:0000313" key="2">
    <source>
        <dbReference type="Proteomes" id="UP000054560"/>
    </source>
</evidence>
<keyword evidence="2" id="KW-1185">Reference proteome</keyword>
<name>A0A0L0FTI3_9EUKA</name>
<sequence>MWYLLENKLVPTYVRNALVRAATKTTTYHTDAISANIGGTGASMASDGRRSGEKIDTPIDILGDDVEAVLTAGGGHLAETDEELVVTDYNEAVRGSIPSIDGTWLGNHSKEEIEGLSDIVKDTFYAGTPTGPAAGNVGGSTVDILLSFECSGKDYIPIAQGDNVMAFARA</sequence>
<organism evidence="1 2">
    <name type="scientific">Sphaeroforma arctica JP610</name>
    <dbReference type="NCBI Taxonomy" id="667725"/>
    <lineage>
        <taxon>Eukaryota</taxon>
        <taxon>Ichthyosporea</taxon>
        <taxon>Ichthyophonida</taxon>
        <taxon>Sphaeroforma</taxon>
    </lineage>
</organism>
<proteinExistence type="predicted"/>